<evidence type="ECO:0000313" key="7">
    <source>
        <dbReference type="Proteomes" id="UP000659654"/>
    </source>
</evidence>
<dbReference type="Pfam" id="PF05843">
    <property type="entry name" value="Suf"/>
    <property type="match status" value="1"/>
</dbReference>
<dbReference type="EMBL" id="CAJFDI010000002">
    <property type="protein sequence ID" value="CAD5216574.1"/>
    <property type="molecule type" value="Genomic_DNA"/>
</dbReference>
<organism evidence="6 7">
    <name type="scientific">Bursaphelenchus xylophilus</name>
    <name type="common">Pinewood nematode worm</name>
    <name type="synonym">Aphelenchoides xylophilus</name>
    <dbReference type="NCBI Taxonomy" id="6326"/>
    <lineage>
        <taxon>Eukaryota</taxon>
        <taxon>Metazoa</taxon>
        <taxon>Ecdysozoa</taxon>
        <taxon>Nematoda</taxon>
        <taxon>Chromadorea</taxon>
        <taxon>Rhabditida</taxon>
        <taxon>Tylenchina</taxon>
        <taxon>Tylenchomorpha</taxon>
        <taxon>Aphelenchoidea</taxon>
        <taxon>Aphelenchoididae</taxon>
        <taxon>Bursaphelenchus</taxon>
    </lineage>
</organism>
<dbReference type="SUPFAM" id="SSF48452">
    <property type="entry name" value="TPR-like"/>
    <property type="match status" value="1"/>
</dbReference>
<evidence type="ECO:0000256" key="4">
    <source>
        <dbReference type="SAM" id="MobiDB-lite"/>
    </source>
</evidence>
<dbReference type="EMBL" id="CAJFCV020000002">
    <property type="protein sequence ID" value="CAG9099874.1"/>
    <property type="molecule type" value="Genomic_DNA"/>
</dbReference>
<evidence type="ECO:0000256" key="2">
    <source>
        <dbReference type="ARBA" id="ARBA00022737"/>
    </source>
</evidence>
<evidence type="ECO:0000313" key="6">
    <source>
        <dbReference type="EMBL" id="CAD5216574.1"/>
    </source>
</evidence>
<protein>
    <submittedName>
        <fullName evidence="6">(pine wood nematode) hypothetical protein</fullName>
    </submittedName>
</protein>
<keyword evidence="7" id="KW-1185">Reference proteome</keyword>
<dbReference type="FunFam" id="1.25.40.1040:FF:000002">
    <property type="entry name" value="Cleavage stimulation factor subunit 3"/>
    <property type="match status" value="1"/>
</dbReference>
<feature type="compositionally biased region" description="Polar residues" evidence="4">
    <location>
        <begin position="547"/>
        <end position="572"/>
    </location>
</feature>
<dbReference type="OrthoDB" id="26282at2759"/>
<evidence type="ECO:0000256" key="1">
    <source>
        <dbReference type="ARBA" id="ARBA00004123"/>
    </source>
</evidence>
<accession>A0A7I8WX96</accession>
<evidence type="ECO:0000256" key="3">
    <source>
        <dbReference type="ARBA" id="ARBA00023242"/>
    </source>
</evidence>
<dbReference type="SMR" id="A0A7I8WX96"/>
<dbReference type="Proteomes" id="UP000582659">
    <property type="component" value="Unassembled WGS sequence"/>
</dbReference>
<dbReference type="PANTHER" id="PTHR19980">
    <property type="entry name" value="RNA CLEAVAGE STIMULATION FACTOR"/>
    <property type="match status" value="1"/>
</dbReference>
<dbReference type="InterPro" id="IPR008847">
    <property type="entry name" value="Suf"/>
</dbReference>
<dbReference type="GO" id="GO:0003729">
    <property type="term" value="F:mRNA binding"/>
    <property type="evidence" value="ECO:0007669"/>
    <property type="project" value="TreeGrafter"/>
</dbReference>
<keyword evidence="2" id="KW-0677">Repeat</keyword>
<sequence length="727" mass="83410">MEKNLIGIMASISVLSPERRIELNPFDTDAWNILIRETQARAIDQARIFYEKLVSQFPNCGKYWKIYIEHELRAKNFENVEALFERSLINVLNIDLWKCYLFYLKETKGHLPGFREKMAQAYDFALENVGLDVNAYSIYNDYITFLKTVPAVGQYAENQRISAIRKVFQRGVVTPMMHIDSLWNEYCSYERGINATLAEKLIADKNKDHQNARRVTRLMEQFTRGLNRSAVSVPPRGTGAELKQVELWRKYIHWEKSNPLNLEEYANFSKRVIYAYDQALLCLGYLPDIWYEAAHFQQLAAKNLKDKGDVKHAKDIFDGVVKLYEKALTGLMKDSQLLYFSYADYEEERNNFDAAKKIYHRLLDRKDVNPTLVYIQLMKFTRRTEGVKQARTIFKQAREDPRSSYHIFAAAALMEYYCSKDTAVAMRIFDLGLKKFGDDPNYCLAYTDFLSHLNEDNNTRVVFERILSKTDGKLAAENSIEIWDQYLDFESQVGDLASVLKVDSRRREAMKDQYEDKQAILLVDRYKFLNLSPCTSDQLKFMGYNKGSRQSSNTQNGVIGSVSSQPSTSNAKSLEIGGFPMPDTDQMLPFKPTASGIVTSHPVPGGAFPPPPAAAMLLQMLPPPWCFEGPFVNLDFLMDSLAKFNKEMPKSDIKDPPLDPNATFGGVKASEIRKEFYQTLSTTTDPAVVLAHPEYAQKKRRAWGEDDDDINGSGDIFKKRMNMRAEV</sequence>
<comment type="caution">
    <text evidence="6">The sequence shown here is derived from an EMBL/GenBank/DDBJ whole genome shotgun (WGS) entry which is preliminary data.</text>
</comment>
<dbReference type="Gene3D" id="1.25.40.1040">
    <property type="match status" value="1"/>
</dbReference>
<comment type="subcellular location">
    <subcellularLocation>
        <location evidence="1">Nucleus</location>
    </subcellularLocation>
</comment>
<keyword evidence="3" id="KW-0539">Nucleus</keyword>
<feature type="region of interest" description="Disordered" evidence="4">
    <location>
        <begin position="546"/>
        <end position="573"/>
    </location>
</feature>
<dbReference type="GO" id="GO:0031124">
    <property type="term" value="P:mRNA 3'-end processing"/>
    <property type="evidence" value="ECO:0007669"/>
    <property type="project" value="InterPro"/>
</dbReference>
<dbReference type="GO" id="GO:0005634">
    <property type="term" value="C:nucleus"/>
    <property type="evidence" value="ECO:0007669"/>
    <property type="project" value="UniProtKB-SubCell"/>
</dbReference>
<dbReference type="InterPro" id="IPR045243">
    <property type="entry name" value="Rna14-like"/>
</dbReference>
<dbReference type="SMART" id="SM00386">
    <property type="entry name" value="HAT"/>
    <property type="match status" value="11"/>
</dbReference>
<feature type="domain" description="Suppressor of forked" evidence="5">
    <location>
        <begin position="17"/>
        <end position="539"/>
    </location>
</feature>
<proteinExistence type="predicted"/>
<gene>
    <name evidence="6" type="ORF">BXYJ_LOCUS4603</name>
</gene>
<dbReference type="AlphaFoldDB" id="A0A7I8WX96"/>
<dbReference type="InterPro" id="IPR011990">
    <property type="entry name" value="TPR-like_helical_dom_sf"/>
</dbReference>
<dbReference type="Proteomes" id="UP000659654">
    <property type="component" value="Unassembled WGS sequence"/>
</dbReference>
<dbReference type="InterPro" id="IPR003107">
    <property type="entry name" value="HAT"/>
</dbReference>
<dbReference type="PANTHER" id="PTHR19980:SF0">
    <property type="entry name" value="CLEAVAGE STIMULATION FACTOR SUBUNIT 3"/>
    <property type="match status" value="1"/>
</dbReference>
<reference evidence="6" key="1">
    <citation type="submission" date="2020-09" db="EMBL/GenBank/DDBJ databases">
        <authorList>
            <person name="Kikuchi T."/>
        </authorList>
    </citation>
    <scope>NUCLEOTIDE SEQUENCE</scope>
    <source>
        <strain evidence="6">Ka4C1</strain>
    </source>
</reference>
<evidence type="ECO:0000259" key="5">
    <source>
        <dbReference type="Pfam" id="PF05843"/>
    </source>
</evidence>
<name>A0A7I8WX96_BURXY</name>